<evidence type="ECO:0000259" key="16">
    <source>
        <dbReference type="Pfam" id="PF00441"/>
    </source>
</evidence>
<dbReference type="InterPro" id="IPR036250">
    <property type="entry name" value="AcylCo_DH-like_C"/>
</dbReference>
<dbReference type="NCBIfam" id="NF009586">
    <property type="entry name" value="PRK13026.1"/>
    <property type="match status" value="1"/>
</dbReference>
<dbReference type="Gene3D" id="1.10.540.10">
    <property type="entry name" value="Acyl-CoA dehydrogenase/oxidase, N-terminal domain"/>
    <property type="match status" value="1"/>
</dbReference>
<evidence type="ECO:0000256" key="14">
    <source>
        <dbReference type="SAM" id="MobiDB-lite"/>
    </source>
</evidence>
<evidence type="ECO:0000313" key="19">
    <source>
        <dbReference type="EMBL" id="SEP88462.1"/>
    </source>
</evidence>
<accession>A0A1H9BHI7</accession>
<feature type="domain" description="Acyl-CoA dehydrogenase C-terminal bacterial-type" evidence="18">
    <location>
        <begin position="477"/>
        <end position="763"/>
    </location>
</feature>
<comment type="similarity">
    <text evidence="3">Belongs to the acyl-CoA dehydrogenase family.</text>
</comment>
<dbReference type="EMBL" id="FOFX01000008">
    <property type="protein sequence ID" value="SEP88462.1"/>
    <property type="molecule type" value="Genomic_DNA"/>
</dbReference>
<organism evidence="19 20">
    <name type="scientific">Nitrosomonas ureae</name>
    <dbReference type="NCBI Taxonomy" id="44577"/>
    <lineage>
        <taxon>Bacteria</taxon>
        <taxon>Pseudomonadati</taxon>
        <taxon>Pseudomonadota</taxon>
        <taxon>Betaproteobacteria</taxon>
        <taxon>Nitrosomonadales</taxon>
        <taxon>Nitrosomonadaceae</taxon>
        <taxon>Nitrosomonas</taxon>
    </lineage>
</organism>
<dbReference type="InterPro" id="IPR050741">
    <property type="entry name" value="Acyl-CoA_dehydrogenase"/>
</dbReference>
<dbReference type="PANTHER" id="PTHR48083">
    <property type="entry name" value="MEDIUM-CHAIN SPECIFIC ACYL-COA DEHYDROGENASE, MITOCHONDRIAL-RELATED"/>
    <property type="match status" value="1"/>
</dbReference>
<comment type="pathway">
    <text evidence="2">Lipid metabolism; fatty acid beta-oxidation.</text>
</comment>
<dbReference type="InterPro" id="IPR013786">
    <property type="entry name" value="AcylCoA_DH/ox_N"/>
</dbReference>
<comment type="catalytic activity">
    <reaction evidence="13">
        <text>a long-chain 2,3-saturated fatty acyl-CoA + oxidized [electron-transfer flavoprotein] + H(+) = a long-chain (2E)-enoyl-CoA + reduced [electron-transfer flavoprotein]</text>
        <dbReference type="Rhea" id="RHEA:17721"/>
        <dbReference type="Rhea" id="RHEA-COMP:10685"/>
        <dbReference type="Rhea" id="RHEA-COMP:10686"/>
        <dbReference type="ChEBI" id="CHEBI:15378"/>
        <dbReference type="ChEBI" id="CHEBI:57692"/>
        <dbReference type="ChEBI" id="CHEBI:58307"/>
        <dbReference type="ChEBI" id="CHEBI:83721"/>
        <dbReference type="ChEBI" id="CHEBI:83727"/>
        <dbReference type="EC" id="1.3.8.8"/>
    </reaction>
</comment>
<name>A0A1H9BHI7_9PROT</name>
<evidence type="ECO:0000256" key="11">
    <source>
        <dbReference type="ARBA" id="ARBA00023098"/>
    </source>
</evidence>
<evidence type="ECO:0000313" key="20">
    <source>
        <dbReference type="Proteomes" id="UP000181998"/>
    </source>
</evidence>
<evidence type="ECO:0000256" key="8">
    <source>
        <dbReference type="ARBA" id="ARBA00022827"/>
    </source>
</evidence>
<reference evidence="19 20" key="1">
    <citation type="submission" date="2016-10" db="EMBL/GenBank/DDBJ databases">
        <authorList>
            <person name="de Groot N.N."/>
        </authorList>
    </citation>
    <scope>NUCLEOTIDE SEQUENCE [LARGE SCALE GENOMIC DNA]</scope>
    <source>
        <strain evidence="19 20">Nm9</strain>
    </source>
</reference>
<keyword evidence="7" id="KW-0285">Flavoprotein</keyword>
<dbReference type="PANTHER" id="PTHR48083:SF18">
    <property type="entry name" value="ACYL-COENZYME A DEHYDROGENASE"/>
    <property type="match status" value="1"/>
</dbReference>
<dbReference type="Gene3D" id="1.20.140.10">
    <property type="entry name" value="Butyryl-CoA Dehydrogenase, subunit A, domain 3"/>
    <property type="match status" value="1"/>
</dbReference>
<dbReference type="EC" id="1.3.8.7" evidence="4"/>
<dbReference type="InterPro" id="IPR037069">
    <property type="entry name" value="AcylCoA_DH/ox_N_sf"/>
</dbReference>
<dbReference type="GO" id="GO:0050660">
    <property type="term" value="F:flavin adenine dinucleotide binding"/>
    <property type="evidence" value="ECO:0007669"/>
    <property type="project" value="InterPro"/>
</dbReference>
<evidence type="ECO:0000256" key="12">
    <source>
        <dbReference type="ARBA" id="ARBA00047882"/>
    </source>
</evidence>
<keyword evidence="9" id="KW-0276">Fatty acid metabolism</keyword>
<keyword evidence="11" id="KW-0443">Lipid metabolism</keyword>
<dbReference type="Pfam" id="PF02771">
    <property type="entry name" value="Acyl-CoA_dh_N"/>
    <property type="match status" value="1"/>
</dbReference>
<keyword evidence="15" id="KW-0812">Transmembrane</keyword>
<feature type="compositionally biased region" description="Basic and acidic residues" evidence="14">
    <location>
        <begin position="831"/>
        <end position="840"/>
    </location>
</feature>
<keyword evidence="15" id="KW-1133">Transmembrane helix</keyword>
<comment type="catalytic activity">
    <reaction evidence="12">
        <text>a medium-chain 2,3-saturated fatty acyl-CoA + oxidized [electron-transfer flavoprotein] + H(+) = a medium-chain (2E)-enoyl-CoA + reduced [electron-transfer flavoprotein]</text>
        <dbReference type="Rhea" id="RHEA:14477"/>
        <dbReference type="Rhea" id="RHEA-COMP:10685"/>
        <dbReference type="Rhea" id="RHEA-COMP:10686"/>
        <dbReference type="ChEBI" id="CHEBI:15378"/>
        <dbReference type="ChEBI" id="CHEBI:57692"/>
        <dbReference type="ChEBI" id="CHEBI:58307"/>
        <dbReference type="ChEBI" id="CHEBI:83723"/>
        <dbReference type="ChEBI" id="CHEBI:83726"/>
        <dbReference type="EC" id="1.3.8.7"/>
    </reaction>
</comment>
<dbReference type="Pfam" id="PF00441">
    <property type="entry name" value="Acyl-CoA_dh_1"/>
    <property type="match status" value="1"/>
</dbReference>
<dbReference type="SUPFAM" id="SSF56645">
    <property type="entry name" value="Acyl-CoA dehydrogenase NM domain-like"/>
    <property type="match status" value="1"/>
</dbReference>
<evidence type="ECO:0000256" key="13">
    <source>
        <dbReference type="ARBA" id="ARBA00049247"/>
    </source>
</evidence>
<keyword evidence="8" id="KW-0274">FAD</keyword>
<dbReference type="RefSeq" id="WP_074719950.1">
    <property type="nucleotide sequence ID" value="NZ_FOFX01000008.1"/>
</dbReference>
<evidence type="ECO:0000256" key="6">
    <source>
        <dbReference type="ARBA" id="ARBA00020144"/>
    </source>
</evidence>
<dbReference type="FunFam" id="1.20.140.10:FF:000009">
    <property type="entry name" value="Acyl-CoA dehydrogenase"/>
    <property type="match status" value="1"/>
</dbReference>
<dbReference type="STRING" id="44577.ATY38_13340"/>
<evidence type="ECO:0000259" key="18">
    <source>
        <dbReference type="Pfam" id="PF09317"/>
    </source>
</evidence>
<dbReference type="AlphaFoldDB" id="A0A1H9BHI7"/>
<dbReference type="InterPro" id="IPR009075">
    <property type="entry name" value="AcylCo_DH/oxidase_C"/>
</dbReference>
<feature type="transmembrane region" description="Helical" evidence="15">
    <location>
        <begin position="6"/>
        <end position="25"/>
    </location>
</feature>
<feature type="domain" description="Acyl-CoA dehydrogenase/oxidase C-terminal" evidence="16">
    <location>
        <begin position="323"/>
        <end position="470"/>
    </location>
</feature>
<evidence type="ECO:0000256" key="2">
    <source>
        <dbReference type="ARBA" id="ARBA00005005"/>
    </source>
</evidence>
<dbReference type="GO" id="GO:0004466">
    <property type="term" value="F:long-chain fatty acyl-CoA dehydrogenase activity"/>
    <property type="evidence" value="ECO:0007669"/>
    <property type="project" value="UniProtKB-EC"/>
</dbReference>
<dbReference type="InterPro" id="IPR009100">
    <property type="entry name" value="AcylCoA_DH/oxidase_NM_dom_sf"/>
</dbReference>
<dbReference type="InterPro" id="IPR015396">
    <property type="entry name" value="FadE_C"/>
</dbReference>
<comment type="cofactor">
    <cofactor evidence="1">
        <name>FAD</name>
        <dbReference type="ChEBI" id="CHEBI:57692"/>
    </cofactor>
</comment>
<evidence type="ECO:0000256" key="7">
    <source>
        <dbReference type="ARBA" id="ARBA00022630"/>
    </source>
</evidence>
<dbReference type="Gene3D" id="2.40.110.10">
    <property type="entry name" value="Butyryl-CoA Dehydrogenase, subunit A, domain 2"/>
    <property type="match status" value="1"/>
</dbReference>
<dbReference type="InterPro" id="IPR046373">
    <property type="entry name" value="Acyl-CoA_Oxase/DH_mid-dom_sf"/>
</dbReference>
<evidence type="ECO:0000256" key="15">
    <source>
        <dbReference type="SAM" id="Phobius"/>
    </source>
</evidence>
<evidence type="ECO:0000256" key="5">
    <source>
        <dbReference type="ARBA" id="ARBA00012040"/>
    </source>
</evidence>
<evidence type="ECO:0000256" key="10">
    <source>
        <dbReference type="ARBA" id="ARBA00023002"/>
    </source>
</evidence>
<evidence type="ECO:0000256" key="9">
    <source>
        <dbReference type="ARBA" id="ARBA00022832"/>
    </source>
</evidence>
<feature type="region of interest" description="Disordered" evidence="14">
    <location>
        <begin position="811"/>
        <end position="840"/>
    </location>
</feature>
<dbReference type="FunFam" id="2.40.110.10:FF:000010">
    <property type="entry name" value="Acyl-CoA dehydrogenase"/>
    <property type="match status" value="1"/>
</dbReference>
<feature type="domain" description="Acyl-CoA dehydrogenase/oxidase N-terminal" evidence="17">
    <location>
        <begin position="101"/>
        <end position="194"/>
    </location>
</feature>
<dbReference type="NCBIfam" id="NF007000">
    <property type="entry name" value="PRK09463.1"/>
    <property type="match status" value="1"/>
</dbReference>
<protein>
    <recommendedName>
        <fullName evidence="6">Acyl-coenzyme A dehydrogenase</fullName>
        <ecNumber evidence="4">1.3.8.7</ecNumber>
        <ecNumber evidence="5">1.3.8.8</ecNumber>
    </recommendedName>
</protein>
<keyword evidence="15" id="KW-0472">Membrane</keyword>
<dbReference type="GO" id="GO:0033539">
    <property type="term" value="P:fatty acid beta-oxidation using acyl-CoA dehydrogenase"/>
    <property type="evidence" value="ECO:0007669"/>
    <property type="project" value="InterPro"/>
</dbReference>
<sequence length="840" mass="92112">MLAFLFYVILFVIVIAGLILAVPLLRRYLVTNQILKIFRKMLPQISQTEQEALDAGTVWWEGDLFSGKPDWKKLLAYPKPQLTAEEQAFLEGPVEQLCAMLDEWKITHELKDLPPEVWQFIKENGFFGLIIPKQYGGYGFSALAHSEVVMKIGSRSGTAAVTVMVPNSLGPAELLLHYGTEMQKEHYLPRLAKGLEVPCFALTSPEAGSDAGAMPDFGIVCRGEYQGKTDVLGMRVTWEKRYITLGPVATILGLAFKLYDPDRLLGKEEDLGITLALIPTYTPGVNIGRRHYPLNGAFQNGPNSGKEVFIPMDWIIGGQEGVGQGWRMLMNCLSVGRAISLPATSVGAAKLAVHTSGAYSRVRTQFKTPIGYFEGVEEALGRIGGNTYMMDAARVMTAAAVDLGEKPSVASAIVKYHLTERGRQAINDAMDIHGGKGICIGPRNYLGRTYQQIPVSITVEGANILTRNMIIFGQGALRCHPYLLKEVNAAHDKNPDSASMAFDEALIGHAKFTLRNTANSFVYALFGNHIKDNAPESATPETATYYRQLARFSASFACIADIGLMRLGGSLKRKERLSARLGDILSMLYLCSATLKRFEDDGRPDSDLPLLHWCMQDAIYRMQQAFDEFLANIPGHFTFVGLLRILVFPLGKRCKPPVDALTHEVARLMMVPGAVRDRLTAGIHVPTAEHEPMADLEQALRCVIECGAIEAKLREAVKLRKITDHGDGQIAQALQLNVITAEEASLLEKLKDLRSKVIKVDDFRPDLESEAPGRHNAVTGNSNTAMSARGAINANYTISNDVTDEADGANIVSAGNSTKSTSRKKSNPVTEESKAIETIK</sequence>
<dbReference type="Pfam" id="PF09317">
    <property type="entry name" value="ACDH_C"/>
    <property type="match status" value="1"/>
</dbReference>
<dbReference type="SUPFAM" id="SSF47203">
    <property type="entry name" value="Acyl-CoA dehydrogenase C-terminal domain-like"/>
    <property type="match status" value="1"/>
</dbReference>
<evidence type="ECO:0000256" key="3">
    <source>
        <dbReference type="ARBA" id="ARBA00009347"/>
    </source>
</evidence>
<dbReference type="FunFam" id="1.10.540.10:FF:000004">
    <property type="entry name" value="Acyl-CoA dehydrogenase"/>
    <property type="match status" value="1"/>
</dbReference>
<evidence type="ECO:0000256" key="4">
    <source>
        <dbReference type="ARBA" id="ARBA00012033"/>
    </source>
</evidence>
<evidence type="ECO:0000259" key="17">
    <source>
        <dbReference type="Pfam" id="PF02771"/>
    </source>
</evidence>
<keyword evidence="10" id="KW-0560">Oxidoreductase</keyword>
<dbReference type="Proteomes" id="UP000181998">
    <property type="component" value="Unassembled WGS sequence"/>
</dbReference>
<proteinExistence type="inferred from homology"/>
<evidence type="ECO:0000256" key="1">
    <source>
        <dbReference type="ARBA" id="ARBA00001974"/>
    </source>
</evidence>
<dbReference type="EC" id="1.3.8.8" evidence="5"/>
<dbReference type="UniPathway" id="UPA00659"/>
<gene>
    <name evidence="19" type="ORF">SAMN05421510_100822</name>
</gene>
<dbReference type="GO" id="GO:0070991">
    <property type="term" value="F:medium-chain fatty acyl-CoA dehydrogenase activity"/>
    <property type="evidence" value="ECO:0007669"/>
    <property type="project" value="UniProtKB-EC"/>
</dbReference>
<dbReference type="GO" id="GO:0005737">
    <property type="term" value="C:cytoplasm"/>
    <property type="evidence" value="ECO:0007669"/>
    <property type="project" value="TreeGrafter"/>
</dbReference>
<dbReference type="OrthoDB" id="9802447at2"/>